<sequence>MTNSMSFFTALFVLLLAVILSTAVSKILPLPLALIQIVLGLGASLLPLHLSLEFEPELFMICVIAPLLFSEGQKASRKELWQLRTPIILLAFGLVFLTVGLGGYLIHWLIPSMPLAVAFALAATISPTDNVAVKSITRGLKLPSNVMPILEGESLLNDAAGIVSFKVALAAALTGVFSFGGASGEFLFVSIGGLLIGAVAGYLIVTIRLQLMKYGFQDDSMLIVLQVMTPFFLYVLAEEVHVSGILAVVAASIIHGIERDRLQQTTTKLQILSNNTWTIVEYVLNGLVFVLLGFLLPEVYQGIQDTNEITMSRLFGVIIIVFLALFCIRFLWVYSLYKPFTTPPKSRMERFVSRKYPVEQKAEETENVGRAFYALIMATSGIHGTITLATALSIPFYLDDGSLFPMRNTVLFVATGVILLSLIFAAVALPIMIPKPVKKDDGMLSFKEAYRLILKQTINQLQADAVRETQLSVNLVVRDLEEQLVDLEKGILQDPNKQTIESLIKVGREAEQRRIEDMAAKNAVSEEAYQLYQVLITQPEQYIVNTTFSRVRRAFQIARIRRKFRKRWNENWDLHAEQILSKNPDVGNELKHLRAAGAQAAIDAIREKTNSSNRHESLIVTQIYNKKLVGRYRSFESDEAYQVQHHKFRMRAIRMERDAIHEYVQEERISLATAAKLREAVTYDEMVVLSVDPTH</sequence>
<evidence type="ECO:0000256" key="8">
    <source>
        <dbReference type="ARBA" id="ARBA00023136"/>
    </source>
</evidence>
<evidence type="ECO:0000313" key="13">
    <source>
        <dbReference type="Proteomes" id="UP000198666"/>
    </source>
</evidence>
<evidence type="ECO:0000256" key="1">
    <source>
        <dbReference type="ARBA" id="ARBA00004651"/>
    </source>
</evidence>
<feature type="transmembrane region" description="Helical" evidence="10">
    <location>
        <begin position="159"/>
        <end position="179"/>
    </location>
</feature>
<dbReference type="PANTHER" id="PTHR10110">
    <property type="entry name" value="SODIUM/HYDROGEN EXCHANGER"/>
    <property type="match status" value="1"/>
</dbReference>
<keyword evidence="9 10" id="KW-0739">Sodium transport</keyword>
<feature type="transmembrane region" description="Helical" evidence="10">
    <location>
        <begin position="33"/>
        <end position="52"/>
    </location>
</feature>
<dbReference type="OrthoDB" id="9809206at2"/>
<dbReference type="NCBIfam" id="TIGR00831">
    <property type="entry name" value="a_cpa1"/>
    <property type="match status" value="1"/>
</dbReference>
<feature type="transmembrane region" description="Helical" evidence="10">
    <location>
        <begin position="275"/>
        <end position="295"/>
    </location>
</feature>
<evidence type="ECO:0000313" key="12">
    <source>
        <dbReference type="EMBL" id="SDC31385.1"/>
    </source>
</evidence>
<dbReference type="Gene3D" id="6.10.140.1330">
    <property type="match status" value="1"/>
</dbReference>
<keyword evidence="10" id="KW-0050">Antiport</keyword>
<name>A0A1G6KLH1_9BACI</name>
<evidence type="ECO:0000256" key="6">
    <source>
        <dbReference type="ARBA" id="ARBA00023053"/>
    </source>
</evidence>
<proteinExistence type="inferred from homology"/>
<dbReference type="Proteomes" id="UP000198666">
    <property type="component" value="Unassembled WGS sequence"/>
</dbReference>
<dbReference type="STRING" id="361279.SAMN05421663_10245"/>
<feature type="transmembrane region" description="Helical" evidence="10">
    <location>
        <begin position="231"/>
        <end position="254"/>
    </location>
</feature>
<keyword evidence="8 10" id="KW-0472">Membrane</keyword>
<keyword evidence="13" id="KW-1185">Reference proteome</keyword>
<dbReference type="GO" id="GO:0005886">
    <property type="term" value="C:plasma membrane"/>
    <property type="evidence" value="ECO:0007669"/>
    <property type="project" value="UniProtKB-SubCell"/>
</dbReference>
<dbReference type="GO" id="GO:0098719">
    <property type="term" value="P:sodium ion import across plasma membrane"/>
    <property type="evidence" value="ECO:0007669"/>
    <property type="project" value="TreeGrafter"/>
</dbReference>
<feature type="transmembrane region" description="Helical" evidence="10">
    <location>
        <begin position="371"/>
        <end position="398"/>
    </location>
</feature>
<evidence type="ECO:0000256" key="10">
    <source>
        <dbReference type="RuleBase" id="RU366002"/>
    </source>
</evidence>
<keyword evidence="5 10" id="KW-1133">Transmembrane helix</keyword>
<dbReference type="RefSeq" id="WP_093725917.1">
    <property type="nucleotide sequence ID" value="NZ_FMZB01000002.1"/>
</dbReference>
<dbReference type="PANTHER" id="PTHR10110:SF86">
    <property type="entry name" value="SODIUM_HYDROGEN EXCHANGER 7"/>
    <property type="match status" value="1"/>
</dbReference>
<evidence type="ECO:0000256" key="5">
    <source>
        <dbReference type="ARBA" id="ARBA00022989"/>
    </source>
</evidence>
<feature type="transmembrane region" description="Helical" evidence="10">
    <location>
        <begin position="315"/>
        <end position="337"/>
    </location>
</feature>
<evidence type="ECO:0000256" key="2">
    <source>
        <dbReference type="ARBA" id="ARBA00022448"/>
    </source>
</evidence>
<evidence type="ECO:0000256" key="4">
    <source>
        <dbReference type="ARBA" id="ARBA00022692"/>
    </source>
</evidence>
<keyword evidence="3 10" id="KW-1003">Cell membrane</keyword>
<evidence type="ECO:0000256" key="9">
    <source>
        <dbReference type="ARBA" id="ARBA00023201"/>
    </source>
</evidence>
<dbReference type="EMBL" id="FMZB01000002">
    <property type="protein sequence ID" value="SDC31385.1"/>
    <property type="molecule type" value="Genomic_DNA"/>
</dbReference>
<accession>A0A1G6KLH1</accession>
<feature type="transmembrane region" description="Helical" evidence="10">
    <location>
        <begin position="410"/>
        <end position="433"/>
    </location>
</feature>
<dbReference type="GO" id="GO:0051453">
    <property type="term" value="P:regulation of intracellular pH"/>
    <property type="evidence" value="ECO:0007669"/>
    <property type="project" value="TreeGrafter"/>
</dbReference>
<keyword evidence="4 10" id="KW-0812">Transmembrane</keyword>
<comment type="caution">
    <text evidence="10">Lacks conserved residue(s) required for the propagation of feature annotation.</text>
</comment>
<comment type="function">
    <text evidence="10">Na(+)/H(+) antiporter that extrudes sodium in exchange for external protons.</text>
</comment>
<dbReference type="GO" id="GO:0015385">
    <property type="term" value="F:sodium:proton antiporter activity"/>
    <property type="evidence" value="ECO:0007669"/>
    <property type="project" value="InterPro"/>
</dbReference>
<feature type="transmembrane region" description="Helical" evidence="10">
    <location>
        <begin position="87"/>
        <end position="110"/>
    </location>
</feature>
<dbReference type="InterPro" id="IPR018422">
    <property type="entry name" value="Cation/H_exchanger_CPA1"/>
</dbReference>
<reference evidence="13" key="1">
    <citation type="submission" date="2016-10" db="EMBL/GenBank/DDBJ databases">
        <authorList>
            <person name="Varghese N."/>
            <person name="Submissions S."/>
        </authorList>
    </citation>
    <scope>NUCLEOTIDE SEQUENCE [LARGE SCALE GENOMIC DNA]</scope>
    <source>
        <strain evidence="13">DSM 21620</strain>
    </source>
</reference>
<dbReference type="AlphaFoldDB" id="A0A1G6KLH1"/>
<comment type="subcellular location">
    <subcellularLocation>
        <location evidence="1 10">Cell membrane</location>
        <topology evidence="1 10">Multi-pass membrane protein</topology>
    </subcellularLocation>
</comment>
<feature type="domain" description="Cation/H+ exchanger transmembrane" evidence="11">
    <location>
        <begin position="16"/>
        <end position="432"/>
    </location>
</feature>
<protein>
    <submittedName>
        <fullName evidence="12">Monovalent cation:H+ antiporter, CPA1 family</fullName>
    </submittedName>
</protein>
<evidence type="ECO:0000259" key="11">
    <source>
        <dbReference type="Pfam" id="PF00999"/>
    </source>
</evidence>
<keyword evidence="6 10" id="KW-0915">Sodium</keyword>
<comment type="similarity">
    <text evidence="10">Belongs to the monovalent cation:proton antiporter 1 (CPA1) transporter (TC 2.A.36) family.</text>
</comment>
<evidence type="ECO:0000256" key="3">
    <source>
        <dbReference type="ARBA" id="ARBA00022475"/>
    </source>
</evidence>
<gene>
    <name evidence="12" type="ORF">SAMN05421663_10245</name>
</gene>
<evidence type="ECO:0000256" key="7">
    <source>
        <dbReference type="ARBA" id="ARBA00023065"/>
    </source>
</evidence>
<keyword evidence="7 10" id="KW-0406">Ion transport</keyword>
<dbReference type="InterPro" id="IPR004705">
    <property type="entry name" value="Cation/H_exchanger_CPA1_bac"/>
</dbReference>
<dbReference type="Pfam" id="PF00999">
    <property type="entry name" value="Na_H_Exchanger"/>
    <property type="match status" value="1"/>
</dbReference>
<dbReference type="InterPro" id="IPR006153">
    <property type="entry name" value="Cation/H_exchanger_TM"/>
</dbReference>
<organism evidence="12 13">
    <name type="scientific">Terribacillus halophilus</name>
    <dbReference type="NCBI Taxonomy" id="361279"/>
    <lineage>
        <taxon>Bacteria</taxon>
        <taxon>Bacillati</taxon>
        <taxon>Bacillota</taxon>
        <taxon>Bacilli</taxon>
        <taxon>Bacillales</taxon>
        <taxon>Bacillaceae</taxon>
        <taxon>Terribacillus</taxon>
    </lineage>
</organism>
<feature type="transmembrane region" description="Helical" evidence="10">
    <location>
        <begin position="186"/>
        <end position="211"/>
    </location>
</feature>
<dbReference type="GO" id="GO:0015386">
    <property type="term" value="F:potassium:proton antiporter activity"/>
    <property type="evidence" value="ECO:0007669"/>
    <property type="project" value="TreeGrafter"/>
</dbReference>
<keyword evidence="2 10" id="KW-0813">Transport</keyword>